<dbReference type="PANTHER" id="PTHR42973:SF32">
    <property type="entry name" value="FAD-LINKED OXIDOREDUCTASE AFOF"/>
    <property type="match status" value="1"/>
</dbReference>
<dbReference type="Pfam" id="PF08031">
    <property type="entry name" value="BBE"/>
    <property type="match status" value="1"/>
</dbReference>
<dbReference type="Gene3D" id="3.40.462.20">
    <property type="match status" value="1"/>
</dbReference>
<dbReference type="Gene3D" id="3.30.465.10">
    <property type="match status" value="2"/>
</dbReference>
<dbReference type="InterPro" id="IPR016169">
    <property type="entry name" value="FAD-bd_PCMH_sub2"/>
</dbReference>
<dbReference type="Proteomes" id="UP000248423">
    <property type="component" value="Unassembled WGS sequence"/>
</dbReference>
<dbReference type="InterPro" id="IPR036318">
    <property type="entry name" value="FAD-bd_PCMH-like_sf"/>
</dbReference>
<proteinExistence type="inferred from homology"/>
<sequence length="433" mass="46937">MRWLGAVQSLFFAGQIAHCMVLNGTQIVHELGSILSNGSSIYLPADADWDTETTQRFDTWHAPTYVVSVKPALTTDVQKVVRYATLHNISFLATGGGHGYSGSLGALQNGLELDLGYFNSVTVDAANNLMTVGGAVRFSDVEEPCYAVGKAFPVGACPCVGLAGASLGGGIGFYSGLYGAISDSLVSAEVITGTGALVTASESENSDLLWAIKGAGSSYGVATSLTYRVYDYLNDGYAMNADMLFSASQMSSLFTFAKSWLEKQRKELSITFSLIYVATLQEVIHASVPYALNLYEIGVEDLTAAVQYFNDTVASTAALQGVFLAFTQYAQYGFQQHPQNSSSFPYRDVAIQIDGSAASDDDVPIIDSFEREFRDRLVNISGKDELEVYMQFSHGDEGADAWFSAANVPKLRELKRRYDPLDLFRFYNSVDVD</sequence>
<reference evidence="8 9" key="1">
    <citation type="submission" date="2018-02" db="EMBL/GenBank/DDBJ databases">
        <title>The genomes of Aspergillus section Nigri reveals drivers in fungal speciation.</title>
        <authorList>
            <consortium name="DOE Joint Genome Institute"/>
            <person name="Vesth T.C."/>
            <person name="Nybo J."/>
            <person name="Theobald S."/>
            <person name="Brandl J."/>
            <person name="Frisvad J.C."/>
            <person name="Nielsen K.F."/>
            <person name="Lyhne E.K."/>
            <person name="Kogle M.E."/>
            <person name="Kuo A."/>
            <person name="Riley R."/>
            <person name="Clum A."/>
            <person name="Nolan M."/>
            <person name="Lipzen A."/>
            <person name="Salamov A."/>
            <person name="Henrissat B."/>
            <person name="Wiebenga A."/>
            <person name="De vries R.P."/>
            <person name="Grigoriev I.V."/>
            <person name="Mortensen U.H."/>
            <person name="Andersen M.R."/>
            <person name="Baker S.E."/>
        </authorList>
    </citation>
    <scope>NUCLEOTIDE SEQUENCE [LARGE SCALE GENOMIC DNA]</scope>
    <source>
        <strain evidence="8 9">CBS 121057</strain>
    </source>
</reference>
<keyword evidence="5" id="KW-0560">Oxidoreductase</keyword>
<evidence type="ECO:0000256" key="2">
    <source>
        <dbReference type="ARBA" id="ARBA00022630"/>
    </source>
</evidence>
<gene>
    <name evidence="8" type="ORF">BO78DRAFT_413672</name>
</gene>
<evidence type="ECO:0000256" key="4">
    <source>
        <dbReference type="ARBA" id="ARBA00022827"/>
    </source>
</evidence>
<comment type="similarity">
    <text evidence="1">Belongs to the oxygen-dependent FAD-linked oxidoreductase family.</text>
</comment>
<feature type="signal peptide" evidence="6">
    <location>
        <begin position="1"/>
        <end position="19"/>
    </location>
</feature>
<dbReference type="AlphaFoldDB" id="A0A319EQH6"/>
<dbReference type="GO" id="GO:0071949">
    <property type="term" value="F:FAD binding"/>
    <property type="evidence" value="ECO:0007669"/>
    <property type="project" value="InterPro"/>
</dbReference>
<feature type="chain" id="PRO_5016426520" evidence="6">
    <location>
        <begin position="20"/>
        <end position="433"/>
    </location>
</feature>
<evidence type="ECO:0000256" key="5">
    <source>
        <dbReference type="ARBA" id="ARBA00023002"/>
    </source>
</evidence>
<dbReference type="PROSITE" id="PS51387">
    <property type="entry name" value="FAD_PCMH"/>
    <property type="match status" value="1"/>
</dbReference>
<dbReference type="InterPro" id="IPR016166">
    <property type="entry name" value="FAD-bd_PCMH"/>
</dbReference>
<dbReference type="InterPro" id="IPR006094">
    <property type="entry name" value="Oxid_FAD_bind_N"/>
</dbReference>
<name>A0A319EQH6_ASPSB</name>
<dbReference type="STRING" id="1448318.A0A319EQH6"/>
<evidence type="ECO:0000313" key="8">
    <source>
        <dbReference type="EMBL" id="PYI11870.1"/>
    </source>
</evidence>
<keyword evidence="3 6" id="KW-0732">Signal</keyword>
<dbReference type="EMBL" id="KZ826317">
    <property type="protein sequence ID" value="PYI11870.1"/>
    <property type="molecule type" value="Genomic_DNA"/>
</dbReference>
<accession>A0A319EQH6</accession>
<dbReference type="VEuPathDB" id="FungiDB:BO78DRAFT_413672"/>
<evidence type="ECO:0000259" key="7">
    <source>
        <dbReference type="PROSITE" id="PS51387"/>
    </source>
</evidence>
<dbReference type="GO" id="GO:0016491">
    <property type="term" value="F:oxidoreductase activity"/>
    <property type="evidence" value="ECO:0007669"/>
    <property type="project" value="UniProtKB-KW"/>
</dbReference>
<evidence type="ECO:0000313" key="9">
    <source>
        <dbReference type="Proteomes" id="UP000248423"/>
    </source>
</evidence>
<evidence type="ECO:0000256" key="3">
    <source>
        <dbReference type="ARBA" id="ARBA00022729"/>
    </source>
</evidence>
<protein>
    <submittedName>
        <fullName evidence="8">FAD-binding domain-containing protein</fullName>
    </submittedName>
</protein>
<keyword evidence="4" id="KW-0274">FAD</keyword>
<dbReference type="OrthoDB" id="415825at2759"/>
<keyword evidence="9" id="KW-1185">Reference proteome</keyword>
<keyword evidence="2" id="KW-0285">Flavoprotein</keyword>
<dbReference type="Pfam" id="PF01565">
    <property type="entry name" value="FAD_binding_4"/>
    <property type="match status" value="1"/>
</dbReference>
<feature type="domain" description="FAD-binding PCMH-type" evidence="7">
    <location>
        <begin position="59"/>
        <end position="232"/>
    </location>
</feature>
<dbReference type="PANTHER" id="PTHR42973">
    <property type="entry name" value="BINDING OXIDOREDUCTASE, PUTATIVE (AFU_ORTHOLOGUE AFUA_1G17690)-RELATED"/>
    <property type="match status" value="1"/>
</dbReference>
<evidence type="ECO:0000256" key="6">
    <source>
        <dbReference type="SAM" id="SignalP"/>
    </source>
</evidence>
<organism evidence="8 9">
    <name type="scientific">Aspergillus sclerotiicarbonarius (strain CBS 121057 / IBT 28362)</name>
    <dbReference type="NCBI Taxonomy" id="1448318"/>
    <lineage>
        <taxon>Eukaryota</taxon>
        <taxon>Fungi</taxon>
        <taxon>Dikarya</taxon>
        <taxon>Ascomycota</taxon>
        <taxon>Pezizomycotina</taxon>
        <taxon>Eurotiomycetes</taxon>
        <taxon>Eurotiomycetidae</taxon>
        <taxon>Eurotiales</taxon>
        <taxon>Aspergillaceae</taxon>
        <taxon>Aspergillus</taxon>
        <taxon>Aspergillus subgen. Circumdati</taxon>
    </lineage>
</organism>
<evidence type="ECO:0000256" key="1">
    <source>
        <dbReference type="ARBA" id="ARBA00005466"/>
    </source>
</evidence>
<dbReference type="InterPro" id="IPR050416">
    <property type="entry name" value="FAD-linked_Oxidoreductase"/>
</dbReference>
<dbReference type="SUPFAM" id="SSF56176">
    <property type="entry name" value="FAD-binding/transporter-associated domain-like"/>
    <property type="match status" value="1"/>
</dbReference>
<dbReference type="InterPro" id="IPR012951">
    <property type="entry name" value="BBE"/>
</dbReference>